<evidence type="ECO:0000313" key="3">
    <source>
        <dbReference type="Proteomes" id="UP000001947"/>
    </source>
</evidence>
<dbReference type="AlphaFoldDB" id="Q21NJ4"/>
<sequence length="335" mass="37005">MNAPLNTTTNGASPIDSTQSALVRLLKAAGDELRVDILRALSTDSFGVLELCQVFETKQSGMSHHLKVLANAGLVCTRREGNSIFYRRDSLSASGEFSQLKAELFSSIDALPLSPEVAERKAGIYKQRAEASRIFFAEQAGSFKQQQDLIAGFDVYGPQIDELLATLKLPSHQRALEIGPGEGDFLPYLSKRFNNVIALDNASTMLQKAQAYSEQQALNNIQFVLNDTSYCSQQPNSLDCVVINMVLHHTPSPNQIFADVSQSLKPGGALIVCELCEHDQDWAKQACGDIWLGFAPADLSAWAKEHNLYAEQNIYFALRNGFQIQIQQFTKRINT</sequence>
<dbReference type="InterPro" id="IPR029063">
    <property type="entry name" value="SAM-dependent_MTases_sf"/>
</dbReference>
<name>Q21NJ4_SACD2</name>
<evidence type="ECO:0000313" key="2">
    <source>
        <dbReference type="EMBL" id="ABD79735.1"/>
    </source>
</evidence>
<dbReference type="Gene3D" id="1.10.10.10">
    <property type="entry name" value="Winged helix-like DNA-binding domain superfamily/Winged helix DNA-binding domain"/>
    <property type="match status" value="1"/>
</dbReference>
<dbReference type="PANTHER" id="PTHR43861">
    <property type="entry name" value="TRANS-ACONITATE 2-METHYLTRANSFERASE-RELATED"/>
    <property type="match status" value="1"/>
</dbReference>
<dbReference type="GO" id="GO:0008757">
    <property type="term" value="F:S-adenosylmethionine-dependent methyltransferase activity"/>
    <property type="evidence" value="ECO:0007669"/>
    <property type="project" value="InterPro"/>
</dbReference>
<dbReference type="InterPro" id="IPR001845">
    <property type="entry name" value="HTH_ArsR_DNA-bd_dom"/>
</dbReference>
<reference evidence="2 3" key="1">
    <citation type="journal article" date="2008" name="PLoS Genet.">
        <title>Complete genome sequence of the complex carbohydrate-degrading marine bacterium, Saccharophagus degradans strain 2-40 T.</title>
        <authorList>
            <person name="Weiner R.M."/>
            <person name="Taylor L.E.II."/>
            <person name="Henrissat B."/>
            <person name="Hauser L."/>
            <person name="Land M."/>
            <person name="Coutinho P.M."/>
            <person name="Rancurel C."/>
            <person name="Saunders E.H."/>
            <person name="Longmire A.G."/>
            <person name="Zhang H."/>
            <person name="Bayer E.A."/>
            <person name="Gilbert H.J."/>
            <person name="Larimer F."/>
            <person name="Zhulin I.B."/>
            <person name="Ekborg N.A."/>
            <person name="Lamed R."/>
            <person name="Richardson P.M."/>
            <person name="Borovok I."/>
            <person name="Hutcheson S."/>
        </authorList>
    </citation>
    <scope>NUCLEOTIDE SEQUENCE [LARGE SCALE GENOMIC DNA]</scope>
    <source>
        <strain evidence="3">2-40 / ATCC 43961 / DSM 17024</strain>
    </source>
</reference>
<evidence type="ECO:0000259" key="1">
    <source>
        <dbReference type="PROSITE" id="PS50987"/>
    </source>
</evidence>
<accession>Q21NJ4</accession>
<dbReference type="Proteomes" id="UP000001947">
    <property type="component" value="Chromosome"/>
</dbReference>
<feature type="domain" description="HTH arsR-type" evidence="1">
    <location>
        <begin position="15"/>
        <end position="108"/>
    </location>
</feature>
<keyword evidence="3" id="KW-1185">Reference proteome</keyword>
<dbReference type="RefSeq" id="WP_011466956.1">
    <property type="nucleotide sequence ID" value="NC_007912.1"/>
</dbReference>
<dbReference type="eggNOG" id="COG2226">
    <property type="taxonomic scope" value="Bacteria"/>
</dbReference>
<dbReference type="HOGENOM" id="CLU_063642_1_0_6"/>
<dbReference type="SUPFAM" id="SSF46785">
    <property type="entry name" value="Winged helix' DNA-binding domain"/>
    <property type="match status" value="1"/>
</dbReference>
<dbReference type="SMART" id="SM00418">
    <property type="entry name" value="HTH_ARSR"/>
    <property type="match status" value="1"/>
</dbReference>
<gene>
    <name evidence="2" type="ordered locus">Sde_0471</name>
</gene>
<dbReference type="KEGG" id="sde:Sde_0471"/>
<dbReference type="PROSITE" id="PS50987">
    <property type="entry name" value="HTH_ARSR_2"/>
    <property type="match status" value="1"/>
</dbReference>
<dbReference type="GO" id="GO:0003700">
    <property type="term" value="F:DNA-binding transcription factor activity"/>
    <property type="evidence" value="ECO:0007669"/>
    <property type="project" value="InterPro"/>
</dbReference>
<dbReference type="Pfam" id="PF08241">
    <property type="entry name" value="Methyltransf_11"/>
    <property type="match status" value="1"/>
</dbReference>
<dbReference type="Gene3D" id="3.40.50.150">
    <property type="entry name" value="Vaccinia Virus protein VP39"/>
    <property type="match status" value="1"/>
</dbReference>
<dbReference type="EMBL" id="CP000282">
    <property type="protein sequence ID" value="ABD79735.1"/>
    <property type="molecule type" value="Genomic_DNA"/>
</dbReference>
<proteinExistence type="predicted"/>
<dbReference type="Pfam" id="PF01022">
    <property type="entry name" value="HTH_5"/>
    <property type="match status" value="1"/>
</dbReference>
<dbReference type="STRING" id="203122.Sde_0471"/>
<organism evidence="2 3">
    <name type="scientific">Saccharophagus degradans (strain 2-40 / ATCC 43961 / DSM 17024)</name>
    <dbReference type="NCBI Taxonomy" id="203122"/>
    <lineage>
        <taxon>Bacteria</taxon>
        <taxon>Pseudomonadati</taxon>
        <taxon>Pseudomonadota</taxon>
        <taxon>Gammaproteobacteria</taxon>
        <taxon>Cellvibrionales</taxon>
        <taxon>Cellvibrionaceae</taxon>
        <taxon>Saccharophagus</taxon>
    </lineage>
</organism>
<dbReference type="InterPro" id="IPR011991">
    <property type="entry name" value="ArsR-like_HTH"/>
</dbReference>
<dbReference type="CDD" id="cd00090">
    <property type="entry name" value="HTH_ARSR"/>
    <property type="match status" value="1"/>
</dbReference>
<dbReference type="NCBIfam" id="NF033788">
    <property type="entry name" value="HTH_metalloreg"/>
    <property type="match status" value="1"/>
</dbReference>
<dbReference type="InterPro" id="IPR036390">
    <property type="entry name" value="WH_DNA-bd_sf"/>
</dbReference>
<dbReference type="OrthoDB" id="5297460at2"/>
<dbReference type="eggNOG" id="COG0640">
    <property type="taxonomic scope" value="Bacteria"/>
</dbReference>
<protein>
    <submittedName>
        <fullName evidence="2">Transcriptional regulator, ArsR family</fullName>
    </submittedName>
</protein>
<dbReference type="PRINTS" id="PR00778">
    <property type="entry name" value="HTHARSR"/>
</dbReference>
<dbReference type="SUPFAM" id="SSF53335">
    <property type="entry name" value="S-adenosyl-L-methionine-dependent methyltransferases"/>
    <property type="match status" value="1"/>
</dbReference>
<dbReference type="InterPro" id="IPR036388">
    <property type="entry name" value="WH-like_DNA-bd_sf"/>
</dbReference>
<dbReference type="CDD" id="cd02440">
    <property type="entry name" value="AdoMet_MTases"/>
    <property type="match status" value="1"/>
</dbReference>
<dbReference type="GeneID" id="98612171"/>
<dbReference type="InterPro" id="IPR013216">
    <property type="entry name" value="Methyltransf_11"/>
</dbReference>